<gene>
    <name evidence="3" type="ORF">g.43076</name>
    <name evidence="1" type="ORF">g.43096</name>
    <name evidence="2" type="ORF">g.43099</name>
</gene>
<evidence type="ECO:0000313" key="3">
    <source>
        <dbReference type="EMBL" id="JAS29313.1"/>
    </source>
</evidence>
<evidence type="ECO:0000313" key="1">
    <source>
        <dbReference type="EMBL" id="JAS07655.1"/>
    </source>
</evidence>
<dbReference type="EMBL" id="GEDC01029643">
    <property type="protein sequence ID" value="JAS07655.1"/>
    <property type="molecule type" value="Transcribed_RNA"/>
</dbReference>
<dbReference type="EMBL" id="GEDC01007985">
    <property type="protein sequence ID" value="JAS29313.1"/>
    <property type="molecule type" value="Transcribed_RNA"/>
</dbReference>
<accession>A0A1B6DSS3</accession>
<dbReference type="AlphaFoldDB" id="A0A1B6DSS3"/>
<organism evidence="2">
    <name type="scientific">Clastoptera arizonana</name>
    <name type="common">Arizona spittle bug</name>
    <dbReference type="NCBI Taxonomy" id="38151"/>
    <lineage>
        <taxon>Eukaryota</taxon>
        <taxon>Metazoa</taxon>
        <taxon>Ecdysozoa</taxon>
        <taxon>Arthropoda</taxon>
        <taxon>Hexapoda</taxon>
        <taxon>Insecta</taxon>
        <taxon>Pterygota</taxon>
        <taxon>Neoptera</taxon>
        <taxon>Paraneoptera</taxon>
        <taxon>Hemiptera</taxon>
        <taxon>Auchenorrhyncha</taxon>
        <taxon>Cercopoidea</taxon>
        <taxon>Clastopteridae</taxon>
        <taxon>Clastoptera</taxon>
    </lineage>
</organism>
<dbReference type="EMBL" id="GEDC01008571">
    <property type="protein sequence ID" value="JAS28727.1"/>
    <property type="molecule type" value="Transcribed_RNA"/>
</dbReference>
<sequence>MITKARFHFASQAGKDHKSTLIKVKTIQLVDQPEIFLFPEEKQTNVHHVELFNNIVVKGVVKSLKLRNKFRNVIITLDEELKSIYLDEEGNVTLHDEYLEETPPTQINNVNTKSARSLVKDIVLEKFNGSNFNANSWLKLFIKECIRVDIPENKYAEILRLFLENSALDWFSIYAKDNDLEKWDLWNNSFLETFAVQSWAELAYAYNFKYFNGSFLEFALKKRNLLLEADETMSINTQINLIIINLPKFIQSKLEKKNIINMEDLMSKLKQFGHLNEKNKFTPILKLCSFCTNLGYTNRFHKEDVCRLKDGKFKKVKNEQIKIVNNAELQNIIANSEESKNV</sequence>
<evidence type="ECO:0000313" key="2">
    <source>
        <dbReference type="EMBL" id="JAS28727.1"/>
    </source>
</evidence>
<reference evidence="2" key="1">
    <citation type="submission" date="2015-12" db="EMBL/GenBank/DDBJ databases">
        <title>De novo transcriptome assembly of four potential Pierce s Disease insect vectors from Arizona vineyards.</title>
        <authorList>
            <person name="Tassone E.E."/>
        </authorList>
    </citation>
    <scope>NUCLEOTIDE SEQUENCE</scope>
</reference>
<name>A0A1B6DSS3_9HEMI</name>
<protein>
    <recommendedName>
        <fullName evidence="4">Ty3 transposon capsid-like protein domain-containing protein</fullName>
    </recommendedName>
</protein>
<proteinExistence type="predicted"/>
<evidence type="ECO:0008006" key="4">
    <source>
        <dbReference type="Google" id="ProtNLM"/>
    </source>
</evidence>